<dbReference type="SUPFAM" id="SSF48008">
    <property type="entry name" value="GntR ligand-binding domain-like"/>
    <property type="match status" value="1"/>
</dbReference>
<dbReference type="GO" id="GO:0003677">
    <property type="term" value="F:DNA binding"/>
    <property type="evidence" value="ECO:0007669"/>
    <property type="project" value="UniProtKB-KW"/>
</dbReference>
<evidence type="ECO:0000256" key="2">
    <source>
        <dbReference type="ARBA" id="ARBA00023125"/>
    </source>
</evidence>
<evidence type="ECO:0000259" key="4">
    <source>
        <dbReference type="SMART" id="SM00895"/>
    </source>
</evidence>
<dbReference type="InterPro" id="IPR036390">
    <property type="entry name" value="WH_DNA-bd_sf"/>
</dbReference>
<dbReference type="OrthoDB" id="9788098at2"/>
<proteinExistence type="predicted"/>
<dbReference type="STRING" id="311180.SAMN04488050_107215"/>
<keyword evidence="6" id="KW-1185">Reference proteome</keyword>
<dbReference type="RefSeq" id="WP_092425969.1">
    <property type="nucleotide sequence ID" value="NZ_FNCL01000007.1"/>
</dbReference>
<keyword evidence="1" id="KW-0805">Transcription regulation</keyword>
<dbReference type="SUPFAM" id="SSF46785">
    <property type="entry name" value="Winged helix' DNA-binding domain"/>
    <property type="match status" value="1"/>
</dbReference>
<dbReference type="EMBL" id="FOZW01000007">
    <property type="protein sequence ID" value="SFS97305.1"/>
    <property type="molecule type" value="Genomic_DNA"/>
</dbReference>
<protein>
    <submittedName>
        <fullName evidence="5">DNA-binding transcriptional regulator, GntR family</fullName>
    </submittedName>
</protein>
<dbReference type="PANTHER" id="PTHR43537:SF51">
    <property type="entry name" value="HTH-TYPE TRANSCRIPTIONAL REGULATOR LGOR-RELATED"/>
    <property type="match status" value="1"/>
</dbReference>
<dbReference type="InterPro" id="IPR011711">
    <property type="entry name" value="GntR_C"/>
</dbReference>
<evidence type="ECO:0000256" key="1">
    <source>
        <dbReference type="ARBA" id="ARBA00023015"/>
    </source>
</evidence>
<dbReference type="SMART" id="SM00895">
    <property type="entry name" value="FCD"/>
    <property type="match status" value="1"/>
</dbReference>
<evidence type="ECO:0000313" key="6">
    <source>
        <dbReference type="Proteomes" id="UP000199392"/>
    </source>
</evidence>
<accession>A0A1I6U7A9</accession>
<sequence length="229" mass="25796">MVLQVDPSAGTGFGTSPEHRIFRILRDGICRNRIPTGTRILLSGVADERGNSPETVAGAFVLLTEDGLVEGMARDQVTVLPISERRLRDTVFLREQTEAEIVRRVARTADTDLLTELREQILRQKLVGLRGPRDLLRLDNRFHRTLAERAGLGSIWPHLEAWKLYTDRVRFAVERSLDTAEMISQHSAIVDRIALQDAEGAAAAMRYHASGVLRKLSEYRASQPDQFRD</sequence>
<evidence type="ECO:0000256" key="3">
    <source>
        <dbReference type="ARBA" id="ARBA00023163"/>
    </source>
</evidence>
<dbReference type="AlphaFoldDB" id="A0A1I6U7A9"/>
<dbReference type="Gene3D" id="1.20.120.530">
    <property type="entry name" value="GntR ligand-binding domain-like"/>
    <property type="match status" value="1"/>
</dbReference>
<evidence type="ECO:0000313" key="5">
    <source>
        <dbReference type="EMBL" id="SFS97305.1"/>
    </source>
</evidence>
<organism evidence="5 6">
    <name type="scientific">Alloyangia pacifica</name>
    <dbReference type="NCBI Taxonomy" id="311180"/>
    <lineage>
        <taxon>Bacteria</taxon>
        <taxon>Pseudomonadati</taxon>
        <taxon>Pseudomonadota</taxon>
        <taxon>Alphaproteobacteria</taxon>
        <taxon>Rhodobacterales</taxon>
        <taxon>Roseobacteraceae</taxon>
        <taxon>Alloyangia</taxon>
    </lineage>
</organism>
<reference evidence="6" key="1">
    <citation type="submission" date="2016-10" db="EMBL/GenBank/DDBJ databases">
        <authorList>
            <person name="Varghese N."/>
            <person name="Submissions S."/>
        </authorList>
    </citation>
    <scope>NUCLEOTIDE SEQUENCE [LARGE SCALE GENOMIC DNA]</scope>
    <source>
        <strain evidence="6">DSM 26894</strain>
    </source>
</reference>
<keyword evidence="2 5" id="KW-0238">DNA-binding</keyword>
<dbReference type="Proteomes" id="UP000199392">
    <property type="component" value="Unassembled WGS sequence"/>
</dbReference>
<name>A0A1I6U7A9_9RHOB</name>
<dbReference type="InterPro" id="IPR036388">
    <property type="entry name" value="WH-like_DNA-bd_sf"/>
</dbReference>
<dbReference type="PANTHER" id="PTHR43537">
    <property type="entry name" value="TRANSCRIPTIONAL REGULATOR, GNTR FAMILY"/>
    <property type="match status" value="1"/>
</dbReference>
<gene>
    <name evidence="5" type="ORF">SAMN04488050_107215</name>
</gene>
<dbReference type="InterPro" id="IPR008920">
    <property type="entry name" value="TF_FadR/GntR_C"/>
</dbReference>
<feature type="domain" description="GntR C-terminal" evidence="4">
    <location>
        <begin position="89"/>
        <end position="211"/>
    </location>
</feature>
<dbReference type="Pfam" id="PF07729">
    <property type="entry name" value="FCD"/>
    <property type="match status" value="1"/>
</dbReference>
<keyword evidence="3" id="KW-0804">Transcription</keyword>
<dbReference type="Gene3D" id="1.10.10.10">
    <property type="entry name" value="Winged helix-like DNA-binding domain superfamily/Winged helix DNA-binding domain"/>
    <property type="match status" value="1"/>
</dbReference>